<keyword evidence="2" id="KW-1185">Reference proteome</keyword>
<accession>E9HBD3</accession>
<reference evidence="1 2" key="1">
    <citation type="journal article" date="2011" name="Science">
        <title>The ecoresponsive genome of Daphnia pulex.</title>
        <authorList>
            <person name="Colbourne J.K."/>
            <person name="Pfrender M.E."/>
            <person name="Gilbert D."/>
            <person name="Thomas W.K."/>
            <person name="Tucker A."/>
            <person name="Oakley T.H."/>
            <person name="Tokishita S."/>
            <person name="Aerts A."/>
            <person name="Arnold G.J."/>
            <person name="Basu M.K."/>
            <person name="Bauer D.J."/>
            <person name="Caceres C.E."/>
            <person name="Carmel L."/>
            <person name="Casola C."/>
            <person name="Choi J.H."/>
            <person name="Detter J.C."/>
            <person name="Dong Q."/>
            <person name="Dusheyko S."/>
            <person name="Eads B.D."/>
            <person name="Frohlich T."/>
            <person name="Geiler-Samerotte K.A."/>
            <person name="Gerlach D."/>
            <person name="Hatcher P."/>
            <person name="Jogdeo S."/>
            <person name="Krijgsveld J."/>
            <person name="Kriventseva E.V."/>
            <person name="Kultz D."/>
            <person name="Laforsch C."/>
            <person name="Lindquist E."/>
            <person name="Lopez J."/>
            <person name="Manak J.R."/>
            <person name="Muller J."/>
            <person name="Pangilinan J."/>
            <person name="Patwardhan R.P."/>
            <person name="Pitluck S."/>
            <person name="Pritham E.J."/>
            <person name="Rechtsteiner A."/>
            <person name="Rho M."/>
            <person name="Rogozin I.B."/>
            <person name="Sakarya O."/>
            <person name="Salamov A."/>
            <person name="Schaack S."/>
            <person name="Shapiro H."/>
            <person name="Shiga Y."/>
            <person name="Skalitzky C."/>
            <person name="Smith Z."/>
            <person name="Souvorov A."/>
            <person name="Sung W."/>
            <person name="Tang Z."/>
            <person name="Tsuchiya D."/>
            <person name="Tu H."/>
            <person name="Vos H."/>
            <person name="Wang M."/>
            <person name="Wolf Y.I."/>
            <person name="Yamagata H."/>
            <person name="Yamada T."/>
            <person name="Ye Y."/>
            <person name="Shaw J.R."/>
            <person name="Andrews J."/>
            <person name="Crease T.J."/>
            <person name="Tang H."/>
            <person name="Lucas S.M."/>
            <person name="Robertson H.M."/>
            <person name="Bork P."/>
            <person name="Koonin E.V."/>
            <person name="Zdobnov E.M."/>
            <person name="Grigoriev I.V."/>
            <person name="Lynch M."/>
            <person name="Boore J.L."/>
        </authorList>
    </citation>
    <scope>NUCLEOTIDE SEQUENCE [LARGE SCALE GENOMIC DNA]</scope>
</reference>
<dbReference type="KEGG" id="dpx:DAPPUDRAFT_112242"/>
<evidence type="ECO:0000313" key="1">
    <source>
        <dbReference type="EMBL" id="EFX70964.1"/>
    </source>
</evidence>
<dbReference type="AlphaFoldDB" id="E9HBD3"/>
<proteinExistence type="predicted"/>
<evidence type="ECO:0000313" key="2">
    <source>
        <dbReference type="Proteomes" id="UP000000305"/>
    </source>
</evidence>
<protein>
    <submittedName>
        <fullName evidence="1">Uncharacterized protein</fullName>
    </submittedName>
</protein>
<dbReference type="Proteomes" id="UP000000305">
    <property type="component" value="Unassembled WGS sequence"/>
</dbReference>
<dbReference type="HOGENOM" id="CLU_1108054_0_0_1"/>
<name>E9HBD3_DAPPU</name>
<dbReference type="OrthoDB" id="10384639at2759"/>
<dbReference type="EMBL" id="GL732615">
    <property type="protein sequence ID" value="EFX70964.1"/>
    <property type="molecule type" value="Genomic_DNA"/>
</dbReference>
<organism evidence="1 2">
    <name type="scientific">Daphnia pulex</name>
    <name type="common">Water flea</name>
    <dbReference type="NCBI Taxonomy" id="6669"/>
    <lineage>
        <taxon>Eukaryota</taxon>
        <taxon>Metazoa</taxon>
        <taxon>Ecdysozoa</taxon>
        <taxon>Arthropoda</taxon>
        <taxon>Crustacea</taxon>
        <taxon>Branchiopoda</taxon>
        <taxon>Diplostraca</taxon>
        <taxon>Cladocera</taxon>
        <taxon>Anomopoda</taxon>
        <taxon>Daphniidae</taxon>
        <taxon>Daphnia</taxon>
    </lineage>
</organism>
<sequence>MSNTHHECTADFTSEIGTRWTFIGHPSMTIRDQPLSGSKYTIHRISVANAKRTNGKWTVGYPMDVLWTINACDTGLLHKKTVKRRLKNELLMEEKVIELRVIAANELLQSNCDALASPPTHLLASSSVIRSPQPSTSSNSESVKNLFYQNRDGNPASQVVQLNHGEVFSEDTSEIENYYSALNASNIEHQLHGLLQDQHDSNSDDSVISDTEDDEMVQLHHSVYLIAIVEHFVLSGKFLDQSCLGWPLKDT</sequence>
<dbReference type="InParanoid" id="E9HBD3"/>
<gene>
    <name evidence="1" type="ORF">DAPPUDRAFT_112242</name>
</gene>